<accession>A0A1V8TFT2</accession>
<sequence>MERPQRERRGTRKIEALHKASGRQLTTSPRKAEKEKANKENNTPDILTPCRGPAVKFTHLHESLEFAHTQTGAFTVIGPASFNHEGATFSGDMKALDDLLDRSSKQYRKAYQLMSHKLAGNHANRWNLEPYLPKGEQISLPRRRKAQKLLREYEYESSDGEDDDMVDASLEAQGTENRVAAAIVHNKHRLRVLKASLTAALAPHDPTLGQKNGRKQRRSPEKRSATALVRARTDSNSSDAQATCDNSVGKVPTMARTDSKSLTAEPRPIARHVRDLQIDMVDAPSLRDAGASRQVRSGHVTAVKHAVSRPLSFTNSSSLLDDQTSEPAAKTGHPDNCTARPKRLSRPTEKARLTRSASPPVTNSHESSTKSDCDAPEETAQENISSRIVVLTFKSTQAQAKFGELVNSRGSLPAIAGPIRSLADNQTEAKSLNTLGRPMSPFAASERSEMSSSPKGTKRKLETSPDVDGDEHPKKRLRLNVRPPVRRSATEDAPQTRLKLILRRGDKACIADHRATA</sequence>
<dbReference type="AlphaFoldDB" id="A0A1V8TFT2"/>
<gene>
    <name evidence="2" type="ORF">B0A48_04438</name>
</gene>
<dbReference type="InParanoid" id="A0A1V8TFT2"/>
<feature type="region of interest" description="Disordered" evidence="1">
    <location>
        <begin position="314"/>
        <end position="380"/>
    </location>
</feature>
<evidence type="ECO:0000256" key="1">
    <source>
        <dbReference type="SAM" id="MobiDB-lite"/>
    </source>
</evidence>
<proteinExistence type="predicted"/>
<feature type="region of interest" description="Disordered" evidence="1">
    <location>
        <begin position="203"/>
        <end position="267"/>
    </location>
</feature>
<feature type="compositionally biased region" description="Polar residues" evidence="1">
    <location>
        <begin position="314"/>
        <end position="326"/>
    </location>
</feature>
<feature type="compositionally biased region" description="Basic and acidic residues" evidence="1">
    <location>
        <begin position="1"/>
        <end position="18"/>
    </location>
</feature>
<dbReference type="EMBL" id="NAJO01000009">
    <property type="protein sequence ID" value="OQO10082.1"/>
    <property type="molecule type" value="Genomic_DNA"/>
</dbReference>
<feature type="compositionally biased region" description="Polar residues" evidence="1">
    <location>
        <begin position="355"/>
        <end position="366"/>
    </location>
</feature>
<protein>
    <submittedName>
        <fullName evidence="2">Uncharacterized protein</fullName>
    </submittedName>
</protein>
<feature type="compositionally biased region" description="Basic and acidic residues" evidence="1">
    <location>
        <begin position="30"/>
        <end position="39"/>
    </location>
</feature>
<evidence type="ECO:0000313" key="3">
    <source>
        <dbReference type="Proteomes" id="UP000192596"/>
    </source>
</evidence>
<evidence type="ECO:0000313" key="2">
    <source>
        <dbReference type="EMBL" id="OQO10082.1"/>
    </source>
</evidence>
<feature type="region of interest" description="Disordered" evidence="1">
    <location>
        <begin position="1"/>
        <end position="48"/>
    </location>
</feature>
<feature type="region of interest" description="Disordered" evidence="1">
    <location>
        <begin position="432"/>
        <end position="497"/>
    </location>
</feature>
<name>A0A1V8TFT2_9PEZI</name>
<comment type="caution">
    <text evidence="2">The sequence shown here is derived from an EMBL/GenBank/DDBJ whole genome shotgun (WGS) entry which is preliminary data.</text>
</comment>
<organism evidence="2 3">
    <name type="scientific">Cryoendolithus antarcticus</name>
    <dbReference type="NCBI Taxonomy" id="1507870"/>
    <lineage>
        <taxon>Eukaryota</taxon>
        <taxon>Fungi</taxon>
        <taxon>Dikarya</taxon>
        <taxon>Ascomycota</taxon>
        <taxon>Pezizomycotina</taxon>
        <taxon>Dothideomycetes</taxon>
        <taxon>Dothideomycetidae</taxon>
        <taxon>Cladosporiales</taxon>
        <taxon>Cladosporiaceae</taxon>
        <taxon>Cryoendolithus</taxon>
    </lineage>
</organism>
<feature type="compositionally biased region" description="Polar residues" evidence="1">
    <location>
        <begin position="234"/>
        <end position="246"/>
    </location>
</feature>
<reference evidence="3" key="1">
    <citation type="submission" date="2017-03" db="EMBL/GenBank/DDBJ databases">
        <title>Genomes of endolithic fungi from Antarctica.</title>
        <authorList>
            <person name="Coleine C."/>
            <person name="Masonjones S."/>
            <person name="Stajich J.E."/>
        </authorList>
    </citation>
    <scope>NUCLEOTIDE SEQUENCE [LARGE SCALE GENOMIC DNA]</scope>
    <source>
        <strain evidence="3">CCFEE 5527</strain>
    </source>
</reference>
<dbReference type="Proteomes" id="UP000192596">
    <property type="component" value="Unassembled WGS sequence"/>
</dbReference>
<keyword evidence="3" id="KW-1185">Reference proteome</keyword>